<dbReference type="SUPFAM" id="SSF55031">
    <property type="entry name" value="Bacterial exopeptidase dimerisation domain"/>
    <property type="match status" value="1"/>
</dbReference>
<dbReference type="AlphaFoldDB" id="A0A135YRR6"/>
<evidence type="ECO:0000313" key="5">
    <source>
        <dbReference type="Proteomes" id="UP000070326"/>
    </source>
</evidence>
<dbReference type="InterPro" id="IPR002933">
    <property type="entry name" value="Peptidase_M20"/>
</dbReference>
<evidence type="ECO:0000256" key="1">
    <source>
        <dbReference type="ARBA" id="ARBA00022801"/>
    </source>
</evidence>
<evidence type="ECO:0000313" key="4">
    <source>
        <dbReference type="EMBL" id="KXI12063.1"/>
    </source>
</evidence>
<dbReference type="InterPro" id="IPR017439">
    <property type="entry name" value="Amidohydrolase"/>
</dbReference>
<feature type="domain" description="Peptidase M20 dimerisation" evidence="3">
    <location>
        <begin position="219"/>
        <end position="311"/>
    </location>
</feature>
<comment type="cofactor">
    <cofactor evidence="2">
        <name>Mn(2+)</name>
        <dbReference type="ChEBI" id="CHEBI:29035"/>
    </cofactor>
    <text evidence="2">The Mn(2+) ion enhances activity.</text>
</comment>
<dbReference type="GO" id="GO:0019877">
    <property type="term" value="P:diaminopimelate biosynthetic process"/>
    <property type="evidence" value="ECO:0007669"/>
    <property type="project" value="UniProtKB-ARBA"/>
</dbReference>
<protein>
    <submittedName>
        <fullName evidence="4">Amidohydrolase</fullName>
    </submittedName>
</protein>
<dbReference type="GO" id="GO:0046872">
    <property type="term" value="F:metal ion binding"/>
    <property type="evidence" value="ECO:0007669"/>
    <property type="project" value="UniProtKB-KW"/>
</dbReference>
<dbReference type="NCBIfam" id="TIGR01891">
    <property type="entry name" value="amidohydrolases"/>
    <property type="match status" value="1"/>
</dbReference>
<evidence type="ECO:0000259" key="3">
    <source>
        <dbReference type="Pfam" id="PF07687"/>
    </source>
</evidence>
<dbReference type="eggNOG" id="COG1473">
    <property type="taxonomic scope" value="Bacteria"/>
</dbReference>
<name>A0A135YRR6_9FIRM</name>
<reference evidence="4 5" key="1">
    <citation type="submission" date="2016-02" db="EMBL/GenBank/DDBJ databases">
        <authorList>
            <person name="Wen L."/>
            <person name="He K."/>
            <person name="Yang H."/>
        </authorList>
    </citation>
    <scope>NUCLEOTIDE SEQUENCE [LARGE SCALE GENOMIC DNA]</scope>
    <source>
        <strain evidence="4 5">MJR8628A</strain>
    </source>
</reference>
<sequence length="421" mass="46656">MTKRIEKEINGIKISLDEDVVEIYDEVVRHRRYFHQNPEPSLKEYNTCAYIRSELEKEGIDYIGVGQTGTLAIIRGEKDLESRDRREISGSPLLTDQRVKGVRTILLRGDIDALELNDDKNIEYSSINKGLCHACGHDAHAASLLGAAKILNRRRGEFGGIVKLAFQQAEEIGAGARQFVKAGHLDDVDFVFGTHLASNIEVGKLGVTEGPQSASCDIFKIRVLGQGAHASTPHLGRDAVVATSNIVLELQNIVSRQIGPLDEGLISIGKIWSGTRYNVVASEGVIEGTVRTFSQETREFILERVETIAELTAKIHGCSIEFENYDAAAPLINQKEKTLYYQKIANQIVGEDNVIRDLEKSLGAEDFADYLAVVPGTFIKVGSKSSSKNSYPHHHNLFDIDERCLYIETQSYVDLVTKTLI</sequence>
<feature type="binding site" evidence="2">
    <location>
        <position position="171"/>
    </location>
    <ligand>
        <name>Mn(2+)</name>
        <dbReference type="ChEBI" id="CHEBI:29035"/>
        <label>2</label>
    </ligand>
</feature>
<feature type="binding site" evidence="2">
    <location>
        <position position="137"/>
    </location>
    <ligand>
        <name>Mn(2+)</name>
        <dbReference type="ChEBI" id="CHEBI:29035"/>
        <label>2</label>
    </ligand>
</feature>
<keyword evidence="1 4" id="KW-0378">Hydrolase</keyword>
<comment type="caution">
    <text evidence="4">The sequence shown here is derived from an EMBL/GenBank/DDBJ whole genome shotgun (WGS) entry which is preliminary data.</text>
</comment>
<dbReference type="Gene3D" id="3.30.70.360">
    <property type="match status" value="1"/>
</dbReference>
<feature type="binding site" evidence="2">
    <location>
        <position position="394"/>
    </location>
    <ligand>
        <name>Mn(2+)</name>
        <dbReference type="ChEBI" id="CHEBI:29035"/>
        <label>2</label>
    </ligand>
</feature>
<dbReference type="PANTHER" id="PTHR11014">
    <property type="entry name" value="PEPTIDASE M20 FAMILY MEMBER"/>
    <property type="match status" value="1"/>
</dbReference>
<dbReference type="FunFam" id="3.30.70.360:FF:000001">
    <property type="entry name" value="N-acetyldiaminopimelate deacetylase"/>
    <property type="match status" value="1"/>
</dbReference>
<dbReference type="PANTHER" id="PTHR11014:SF63">
    <property type="entry name" value="METALLOPEPTIDASE, PUTATIVE (AFU_ORTHOLOGUE AFUA_6G09600)-RELATED"/>
    <property type="match status" value="1"/>
</dbReference>
<feature type="binding site" evidence="2">
    <location>
        <position position="195"/>
    </location>
    <ligand>
        <name>Mn(2+)</name>
        <dbReference type="ChEBI" id="CHEBI:29035"/>
        <label>2</label>
    </ligand>
</feature>
<dbReference type="PATRIC" id="fig|1261.5.peg.1125"/>
<proteinExistence type="predicted"/>
<dbReference type="RefSeq" id="WP_021934678.1">
    <property type="nucleotide sequence ID" value="NZ_JAQMNH010000002.1"/>
</dbReference>
<gene>
    <name evidence="4" type="ORF">HMPREF3195_01124</name>
</gene>
<evidence type="ECO:0000256" key="2">
    <source>
        <dbReference type="PIRSR" id="PIRSR005962-1"/>
    </source>
</evidence>
<accession>A0A135YRR6</accession>
<dbReference type="PIRSF" id="PIRSF005962">
    <property type="entry name" value="Pept_M20D_amidohydro"/>
    <property type="match status" value="1"/>
</dbReference>
<keyword evidence="2" id="KW-0464">Manganese</keyword>
<feature type="binding site" evidence="2">
    <location>
        <position position="135"/>
    </location>
    <ligand>
        <name>Mn(2+)</name>
        <dbReference type="ChEBI" id="CHEBI:29035"/>
        <label>2</label>
    </ligand>
</feature>
<dbReference type="Proteomes" id="UP000070326">
    <property type="component" value="Unassembled WGS sequence"/>
</dbReference>
<dbReference type="Pfam" id="PF07687">
    <property type="entry name" value="M20_dimer"/>
    <property type="match status" value="1"/>
</dbReference>
<dbReference type="Gene3D" id="3.40.630.10">
    <property type="entry name" value="Zn peptidases"/>
    <property type="match status" value="1"/>
</dbReference>
<dbReference type="EMBL" id="LSQZ01000060">
    <property type="protein sequence ID" value="KXI12063.1"/>
    <property type="molecule type" value="Genomic_DNA"/>
</dbReference>
<dbReference type="InterPro" id="IPR011650">
    <property type="entry name" value="Peptidase_M20_dimer"/>
</dbReference>
<dbReference type="Pfam" id="PF01546">
    <property type="entry name" value="Peptidase_M20"/>
    <property type="match status" value="1"/>
</dbReference>
<dbReference type="InterPro" id="IPR036264">
    <property type="entry name" value="Bact_exopeptidase_dim_dom"/>
</dbReference>
<dbReference type="SUPFAM" id="SSF53187">
    <property type="entry name" value="Zn-dependent exopeptidases"/>
    <property type="match status" value="1"/>
</dbReference>
<dbReference type="GO" id="GO:0050118">
    <property type="term" value="F:N-acetyldiaminopimelate deacetylase activity"/>
    <property type="evidence" value="ECO:0007669"/>
    <property type="project" value="UniProtKB-ARBA"/>
</dbReference>
<keyword evidence="2" id="KW-0479">Metal-binding</keyword>
<organism evidence="4 5">
    <name type="scientific">Peptostreptococcus anaerobius</name>
    <dbReference type="NCBI Taxonomy" id="1261"/>
    <lineage>
        <taxon>Bacteria</taxon>
        <taxon>Bacillati</taxon>
        <taxon>Bacillota</taxon>
        <taxon>Clostridia</taxon>
        <taxon>Peptostreptococcales</taxon>
        <taxon>Peptostreptococcaceae</taxon>
        <taxon>Peptostreptococcus</taxon>
    </lineage>
</organism>